<evidence type="ECO:0000313" key="2">
    <source>
        <dbReference type="Proteomes" id="UP000765509"/>
    </source>
</evidence>
<reference evidence="1" key="1">
    <citation type="submission" date="2021-03" db="EMBL/GenBank/DDBJ databases">
        <title>Draft genome sequence of rust myrtle Austropuccinia psidii MF-1, a brazilian biotype.</title>
        <authorList>
            <person name="Quecine M.C."/>
            <person name="Pachon D.M.R."/>
            <person name="Bonatelli M.L."/>
            <person name="Correr F.H."/>
            <person name="Franceschini L.M."/>
            <person name="Leite T.F."/>
            <person name="Margarido G.R.A."/>
            <person name="Almeida C.A."/>
            <person name="Ferrarezi J.A."/>
            <person name="Labate C.A."/>
        </authorList>
    </citation>
    <scope>NUCLEOTIDE SEQUENCE</scope>
    <source>
        <strain evidence="1">MF-1</strain>
    </source>
</reference>
<comment type="caution">
    <text evidence="1">The sequence shown here is derived from an EMBL/GenBank/DDBJ whole genome shotgun (WGS) entry which is preliminary data.</text>
</comment>
<keyword evidence="2" id="KW-1185">Reference proteome</keyword>
<dbReference type="AlphaFoldDB" id="A0A9Q3GGG7"/>
<name>A0A9Q3GGG7_9BASI</name>
<protein>
    <submittedName>
        <fullName evidence="1">Uncharacterized protein</fullName>
    </submittedName>
</protein>
<sequence length="119" mass="13746">MTVFVCSAQHPFISDSGAHFSIVAKEYLDKHFPNWEKKRLPTKEMNFKSTSENVTLIGTVIKEIIIPHREGNIRINPESVVLEDSHIQGFLLATHFQRMYGIDIHNSKNRHKQGKEIFT</sequence>
<gene>
    <name evidence="1" type="ORF">O181_006044</name>
</gene>
<dbReference type="EMBL" id="AVOT02001267">
    <property type="protein sequence ID" value="MBW0466329.1"/>
    <property type="molecule type" value="Genomic_DNA"/>
</dbReference>
<proteinExistence type="predicted"/>
<dbReference type="Proteomes" id="UP000765509">
    <property type="component" value="Unassembled WGS sequence"/>
</dbReference>
<accession>A0A9Q3GGG7</accession>
<organism evidence="1 2">
    <name type="scientific">Austropuccinia psidii MF-1</name>
    <dbReference type="NCBI Taxonomy" id="1389203"/>
    <lineage>
        <taxon>Eukaryota</taxon>
        <taxon>Fungi</taxon>
        <taxon>Dikarya</taxon>
        <taxon>Basidiomycota</taxon>
        <taxon>Pucciniomycotina</taxon>
        <taxon>Pucciniomycetes</taxon>
        <taxon>Pucciniales</taxon>
        <taxon>Sphaerophragmiaceae</taxon>
        <taxon>Austropuccinia</taxon>
    </lineage>
</organism>
<evidence type="ECO:0000313" key="1">
    <source>
        <dbReference type="EMBL" id="MBW0466329.1"/>
    </source>
</evidence>
<dbReference type="OrthoDB" id="2507422at2759"/>